<keyword evidence="2" id="KW-1003">Cell membrane</keyword>
<dbReference type="GO" id="GO:0016780">
    <property type="term" value="F:phosphotransferase activity, for other substituted phosphate groups"/>
    <property type="evidence" value="ECO:0007669"/>
    <property type="project" value="InterPro"/>
</dbReference>
<dbReference type="GO" id="GO:0046872">
    <property type="term" value="F:metal ion binding"/>
    <property type="evidence" value="ECO:0007669"/>
    <property type="project" value="UniProtKB-KW"/>
</dbReference>
<keyword evidence="4 8" id="KW-0812">Transmembrane</keyword>
<comment type="cofactor">
    <cofactor evidence="7">
        <name>Mg(2+)</name>
        <dbReference type="ChEBI" id="CHEBI:18420"/>
    </cofactor>
</comment>
<dbReference type="KEGG" id="hjo:AY555_02420"/>
<dbReference type="EMBL" id="CP014525">
    <property type="protein sequence ID" value="AMW34221.1"/>
    <property type="molecule type" value="Genomic_DNA"/>
</dbReference>
<keyword evidence="3 9" id="KW-0808">Transferase</keyword>
<evidence type="ECO:0000256" key="2">
    <source>
        <dbReference type="ARBA" id="ARBA00022475"/>
    </source>
</evidence>
<dbReference type="GO" id="GO:0071555">
    <property type="term" value="P:cell wall organization"/>
    <property type="evidence" value="ECO:0007669"/>
    <property type="project" value="TreeGrafter"/>
</dbReference>
<dbReference type="Proteomes" id="UP000076066">
    <property type="component" value="Chromosome"/>
</dbReference>
<dbReference type="GO" id="GO:0044038">
    <property type="term" value="P:cell wall macromolecule biosynthetic process"/>
    <property type="evidence" value="ECO:0007669"/>
    <property type="project" value="TreeGrafter"/>
</dbReference>
<dbReference type="AlphaFoldDB" id="A0A143DBV4"/>
<evidence type="ECO:0000256" key="8">
    <source>
        <dbReference type="SAM" id="Phobius"/>
    </source>
</evidence>
<feature type="transmembrane region" description="Helical" evidence="8">
    <location>
        <begin position="52"/>
        <end position="73"/>
    </location>
</feature>
<evidence type="ECO:0000256" key="7">
    <source>
        <dbReference type="PIRSR" id="PIRSR600715-1"/>
    </source>
</evidence>
<dbReference type="PANTHER" id="PTHR22926">
    <property type="entry name" value="PHOSPHO-N-ACETYLMURAMOYL-PENTAPEPTIDE-TRANSFERASE"/>
    <property type="match status" value="1"/>
</dbReference>
<keyword evidence="7" id="KW-0479">Metal-binding</keyword>
<comment type="subcellular location">
    <subcellularLocation>
        <location evidence="1">Cell membrane</location>
        <topology evidence="1">Multi-pass membrane protein</topology>
    </subcellularLocation>
</comment>
<feature type="transmembrane region" description="Helical" evidence="8">
    <location>
        <begin position="190"/>
        <end position="207"/>
    </location>
</feature>
<dbReference type="RefSeq" id="WP_066132960.1">
    <property type="nucleotide sequence ID" value="NZ_CP014525.1"/>
</dbReference>
<dbReference type="GO" id="GO:0005886">
    <property type="term" value="C:plasma membrane"/>
    <property type="evidence" value="ECO:0007669"/>
    <property type="project" value="UniProtKB-SubCell"/>
</dbReference>
<evidence type="ECO:0000256" key="6">
    <source>
        <dbReference type="ARBA" id="ARBA00023136"/>
    </source>
</evidence>
<dbReference type="GeneID" id="53316005"/>
<gene>
    <name evidence="9" type="ORF">AY555_02420</name>
</gene>
<name>A0A143DBV4_9PROT</name>
<reference evidence="9 10" key="1">
    <citation type="submission" date="2016-02" db="EMBL/GenBank/DDBJ databases">
        <title>Complete Genome of H5569, the type strain of the newly described species Haematospirillium jordaniae.</title>
        <authorList>
            <person name="Nicholson A.C."/>
            <person name="Humrighouse B.W."/>
            <person name="Loparov V."/>
            <person name="McQuiston J.R."/>
        </authorList>
    </citation>
    <scope>NUCLEOTIDE SEQUENCE [LARGE SCALE GENOMIC DNA]</scope>
    <source>
        <strain evidence="9 10">H5569</strain>
    </source>
</reference>
<organism evidence="9 10">
    <name type="scientific">Haematospirillum jordaniae</name>
    <dbReference type="NCBI Taxonomy" id="1549855"/>
    <lineage>
        <taxon>Bacteria</taxon>
        <taxon>Pseudomonadati</taxon>
        <taxon>Pseudomonadota</taxon>
        <taxon>Alphaproteobacteria</taxon>
        <taxon>Rhodospirillales</taxon>
        <taxon>Novispirillaceae</taxon>
        <taxon>Haematospirillum</taxon>
    </lineage>
</organism>
<evidence type="ECO:0000256" key="1">
    <source>
        <dbReference type="ARBA" id="ARBA00004651"/>
    </source>
</evidence>
<feature type="transmembrane region" description="Helical" evidence="8">
    <location>
        <begin position="304"/>
        <end position="331"/>
    </location>
</feature>
<feature type="binding site" evidence="7">
    <location>
        <position position="155"/>
    </location>
    <ligand>
        <name>Mg(2+)</name>
        <dbReference type="ChEBI" id="CHEBI:18420"/>
    </ligand>
</feature>
<feature type="transmembrane region" description="Helical" evidence="8">
    <location>
        <begin position="12"/>
        <end position="31"/>
    </location>
</feature>
<feature type="binding site" evidence="7">
    <location>
        <position position="218"/>
    </location>
    <ligand>
        <name>Mg(2+)</name>
        <dbReference type="ChEBI" id="CHEBI:18420"/>
    </ligand>
</feature>
<keyword evidence="5 8" id="KW-1133">Transmembrane helix</keyword>
<feature type="transmembrane region" description="Helical" evidence="8">
    <location>
        <begin position="79"/>
        <end position="97"/>
    </location>
</feature>
<feature type="transmembrane region" description="Helical" evidence="8">
    <location>
        <begin position="280"/>
        <end position="298"/>
    </location>
</feature>
<dbReference type="GO" id="GO:0009103">
    <property type="term" value="P:lipopolysaccharide biosynthetic process"/>
    <property type="evidence" value="ECO:0007669"/>
    <property type="project" value="TreeGrafter"/>
</dbReference>
<proteinExistence type="predicted"/>
<evidence type="ECO:0000256" key="4">
    <source>
        <dbReference type="ARBA" id="ARBA00022692"/>
    </source>
</evidence>
<feature type="transmembrane region" description="Helical" evidence="8">
    <location>
        <begin position="166"/>
        <end position="184"/>
    </location>
</feature>
<keyword evidence="7" id="KW-0460">Magnesium</keyword>
<feature type="transmembrane region" description="Helical" evidence="8">
    <location>
        <begin position="240"/>
        <end position="260"/>
    </location>
</feature>
<sequence length="339" mass="36306">MPTHPDLTAILLGLGSLAFSVAGTRLVLFWLKTKAVLDMPNERSSHTEPTPRGGGLAVTLVVIAGWTASLILFPGNPPVAVWITLAMALVLYGLSWIDDRINLKRRLRFPIHVIAVTGAVLSLPDYVLVLQGEVPLWADRIVTVISWVWFLNLYNFMDGIDGITGMQTGSIGLGIVVLSSIAGLGANVPWASMGMTLIGASIGFLLFNWHPARLFLGDVGSIPLGFLTGFLLVMLAGAGYLAAALILPAYYLVDATVTLLRRIATAKPIAQAHREHFYQVAVHSGGLSHSAVTLYIMAGNMALLIATIVSVTLGPAAGILFACIPVLFLLFRFTRRTLV</sequence>
<evidence type="ECO:0000256" key="5">
    <source>
        <dbReference type="ARBA" id="ARBA00022989"/>
    </source>
</evidence>
<dbReference type="PANTHER" id="PTHR22926:SF3">
    <property type="entry name" value="UNDECAPRENYL-PHOSPHATE ALPHA-N-ACETYLGLUCOSAMINYL 1-PHOSPHATE TRANSFERASE"/>
    <property type="match status" value="1"/>
</dbReference>
<dbReference type="InterPro" id="IPR000715">
    <property type="entry name" value="Glycosyl_transferase_4"/>
</dbReference>
<keyword evidence="10" id="KW-1185">Reference proteome</keyword>
<evidence type="ECO:0000313" key="9">
    <source>
        <dbReference type="EMBL" id="AMW34221.1"/>
    </source>
</evidence>
<dbReference type="OrthoDB" id="9783652at2"/>
<evidence type="ECO:0000313" key="10">
    <source>
        <dbReference type="Proteomes" id="UP000076066"/>
    </source>
</evidence>
<evidence type="ECO:0000256" key="3">
    <source>
        <dbReference type="ARBA" id="ARBA00022679"/>
    </source>
</evidence>
<protein>
    <submittedName>
        <fullName evidence="9">Glycosyl transferase</fullName>
    </submittedName>
</protein>
<dbReference type="CDD" id="cd06854">
    <property type="entry name" value="GT_WbpL_WbcO_like"/>
    <property type="match status" value="1"/>
</dbReference>
<accession>A0A143DBV4</accession>
<dbReference type="Pfam" id="PF00953">
    <property type="entry name" value="Glycos_transf_4"/>
    <property type="match status" value="1"/>
</dbReference>
<feature type="transmembrane region" description="Helical" evidence="8">
    <location>
        <begin position="109"/>
        <end position="128"/>
    </location>
</feature>
<dbReference type="STRING" id="1549855.AY555_02420"/>
<keyword evidence="6 8" id="KW-0472">Membrane</keyword>